<keyword evidence="1" id="KW-0732">Signal</keyword>
<proteinExistence type="predicted"/>
<dbReference type="PANTHER" id="PTHR47126:SF3">
    <property type="entry name" value="5'-ADENYLYLSULFATE REDUCTASE-LIKE 5"/>
    <property type="match status" value="1"/>
</dbReference>
<comment type="caution">
    <text evidence="2">The sequence shown here is derived from an EMBL/GenBank/DDBJ whole genome shotgun (WGS) entry which is preliminary data.</text>
</comment>
<dbReference type="InterPro" id="IPR044794">
    <property type="entry name" value="APRL5/7"/>
</dbReference>
<evidence type="ECO:0000313" key="2">
    <source>
        <dbReference type="EMBL" id="GAA0149704.1"/>
    </source>
</evidence>
<reference evidence="2 3" key="1">
    <citation type="submission" date="2024-01" db="EMBL/GenBank/DDBJ databases">
        <title>The complete chloroplast genome sequence of Lithospermum erythrorhizon: insights into the phylogenetic relationship among Boraginaceae species and the maternal lineages of purple gromwells.</title>
        <authorList>
            <person name="Okada T."/>
            <person name="Watanabe K."/>
        </authorList>
    </citation>
    <scope>NUCLEOTIDE SEQUENCE [LARGE SCALE GENOMIC DNA]</scope>
</reference>
<accession>A0AAV3PDJ7</accession>
<dbReference type="AlphaFoldDB" id="A0AAV3PDJ7"/>
<protein>
    <submittedName>
        <fullName evidence="2">Reductase</fullName>
    </submittedName>
</protein>
<name>A0AAV3PDJ7_LITER</name>
<evidence type="ECO:0000313" key="3">
    <source>
        <dbReference type="Proteomes" id="UP001454036"/>
    </source>
</evidence>
<dbReference type="Proteomes" id="UP001454036">
    <property type="component" value="Unassembled WGS sequence"/>
</dbReference>
<organism evidence="2 3">
    <name type="scientific">Lithospermum erythrorhizon</name>
    <name type="common">Purple gromwell</name>
    <name type="synonym">Lithospermum officinale var. erythrorhizon</name>
    <dbReference type="NCBI Taxonomy" id="34254"/>
    <lineage>
        <taxon>Eukaryota</taxon>
        <taxon>Viridiplantae</taxon>
        <taxon>Streptophyta</taxon>
        <taxon>Embryophyta</taxon>
        <taxon>Tracheophyta</taxon>
        <taxon>Spermatophyta</taxon>
        <taxon>Magnoliopsida</taxon>
        <taxon>eudicotyledons</taxon>
        <taxon>Gunneridae</taxon>
        <taxon>Pentapetalae</taxon>
        <taxon>asterids</taxon>
        <taxon>lamiids</taxon>
        <taxon>Boraginales</taxon>
        <taxon>Boraginaceae</taxon>
        <taxon>Boraginoideae</taxon>
        <taxon>Lithospermeae</taxon>
        <taxon>Lithospermum</taxon>
    </lineage>
</organism>
<dbReference type="SUPFAM" id="SSF52833">
    <property type="entry name" value="Thioredoxin-like"/>
    <property type="match status" value="1"/>
</dbReference>
<feature type="signal peptide" evidence="1">
    <location>
        <begin position="1"/>
        <end position="20"/>
    </location>
</feature>
<feature type="chain" id="PRO_5043965966" evidence="1">
    <location>
        <begin position="21"/>
        <end position="306"/>
    </location>
</feature>
<gene>
    <name evidence="2" type="ORF">LIER_08816</name>
</gene>
<dbReference type="EMBL" id="BAABME010001453">
    <property type="protein sequence ID" value="GAA0149704.1"/>
    <property type="molecule type" value="Genomic_DNA"/>
</dbReference>
<dbReference type="PANTHER" id="PTHR47126">
    <property type="entry name" value="5'-ADENYLYLSULFATE REDUCTASE-LIKE 7"/>
    <property type="match status" value="1"/>
</dbReference>
<sequence>MRNRAILFITIFIIFCTVSASPIMCPLKSNPFSFIIYDDGSQCPFYFTKIPPRQVEGDLVDRALSLKGTNIFTSVLFYAKYCPFSSHARQNFEVLSSIYPQIEHLVAEQSSVLPSLFSRYGIHSLPALLISNGTSSVRYHGSKDLHTLIHFYKKITGYEPVPDVTCDKKEWCSFVVANVSESLETGRKFIMQSWVGLSVREILKREPYLAFAVVFLCLSLVVNTSPKVLHHLRRIWASYGPHLNMQIFGGTSQIMGRVLQMVDVKRIWAKLRHCKIRNLHRGARNARVWASSLTSVSLGEAASSNR</sequence>
<keyword evidence="3" id="KW-1185">Reference proteome</keyword>
<dbReference type="Gene3D" id="3.40.30.10">
    <property type="entry name" value="Glutaredoxin"/>
    <property type="match status" value="1"/>
</dbReference>
<dbReference type="InterPro" id="IPR036249">
    <property type="entry name" value="Thioredoxin-like_sf"/>
</dbReference>
<evidence type="ECO:0000256" key="1">
    <source>
        <dbReference type="SAM" id="SignalP"/>
    </source>
</evidence>